<keyword evidence="1" id="KW-0436">Ligase</keyword>
<dbReference type="Pfam" id="PF13535">
    <property type="entry name" value="ATP-grasp_4"/>
    <property type="match status" value="1"/>
</dbReference>
<dbReference type="Gene3D" id="3.40.50.20">
    <property type="match status" value="1"/>
</dbReference>
<accession>A0ABS5TBW7</accession>
<feature type="domain" description="ATP-grasp" evidence="6">
    <location>
        <begin position="114"/>
        <end position="312"/>
    </location>
</feature>
<dbReference type="Gene3D" id="3.30.1490.20">
    <property type="entry name" value="ATP-grasp fold, A domain"/>
    <property type="match status" value="1"/>
</dbReference>
<dbReference type="PROSITE" id="PS50975">
    <property type="entry name" value="ATP_GRASP"/>
    <property type="match status" value="1"/>
</dbReference>
<feature type="region of interest" description="Disordered" evidence="5">
    <location>
        <begin position="383"/>
        <end position="412"/>
    </location>
</feature>
<dbReference type="InterPro" id="IPR011761">
    <property type="entry name" value="ATP-grasp"/>
</dbReference>
<dbReference type="RefSeq" id="WP_214154869.1">
    <property type="nucleotide sequence ID" value="NZ_JAHBAY010000002.1"/>
</dbReference>
<dbReference type="EMBL" id="JAHBAY010000002">
    <property type="protein sequence ID" value="MBT0768575.1"/>
    <property type="molecule type" value="Genomic_DNA"/>
</dbReference>
<keyword evidence="2 4" id="KW-0547">Nucleotide-binding</keyword>
<dbReference type="Proteomes" id="UP001197247">
    <property type="component" value="Unassembled WGS sequence"/>
</dbReference>
<name>A0ABS5TBW7_9ACTN</name>
<evidence type="ECO:0000256" key="1">
    <source>
        <dbReference type="ARBA" id="ARBA00022598"/>
    </source>
</evidence>
<sequence length="525" mass="53755">MSERPVLLLVGSGERWYREYLLAGAAARHEVWLLESGPVGWQRPYLAGHDRVDVTDPAELLRAARRLPAGRPAAGVLCWDEALIHPAAILAEALGLPGPGADAIGRCRDKAATRECLSRAGVPQPASTVVGSPGEARAVAGAIGYPVVLKPRGLGASQGVRRADGPHDLAGAYRDAATAFHPGVPVHERGVLVEEYLDGPEVSVDSAVTGGVVTPLTLARKEIGLAPYFEETGHLVRAADPLLRDPVLLSMLRKIHAALGIGSGMTHVELRLTASGPRVIEVNGRLGGDLIPFLGRLAHGVDHGRVAAEVALGLPLSTETTPGRPRGRTAGIRFRYPERDCRVREVLLPAVPGGTVDARGNGAVDASGNRVGDALGNRAVDASGNRVVGGQPEGAAPVGGADGATGGASRSAGGAVGAVVRLDALAEPGEVVRLPPRQYATRYAAVVCVADDADTCDRLLTEVAGGIALVADVLEDEPMPATVSAGVSGADVRGRTPVEAPGSRLASGATRVDAAVSLPGPGVAP</sequence>
<evidence type="ECO:0000256" key="4">
    <source>
        <dbReference type="PROSITE-ProRule" id="PRU00409"/>
    </source>
</evidence>
<evidence type="ECO:0000256" key="3">
    <source>
        <dbReference type="ARBA" id="ARBA00022840"/>
    </source>
</evidence>
<keyword evidence="3 4" id="KW-0067">ATP-binding</keyword>
<protein>
    <submittedName>
        <fullName evidence="7">ATP-grasp domain-containing protein</fullName>
    </submittedName>
</protein>
<dbReference type="PANTHER" id="PTHR43585:SF2">
    <property type="entry name" value="ATP-GRASP ENZYME FSQD"/>
    <property type="match status" value="1"/>
</dbReference>
<comment type="caution">
    <text evidence="7">The sequence shown here is derived from an EMBL/GenBank/DDBJ whole genome shotgun (WGS) entry which is preliminary data.</text>
</comment>
<evidence type="ECO:0000256" key="2">
    <source>
        <dbReference type="ARBA" id="ARBA00022741"/>
    </source>
</evidence>
<dbReference type="Gene3D" id="3.30.470.20">
    <property type="entry name" value="ATP-grasp fold, B domain"/>
    <property type="match status" value="1"/>
</dbReference>
<keyword evidence="8" id="KW-1185">Reference proteome</keyword>
<dbReference type="PANTHER" id="PTHR43585">
    <property type="entry name" value="FUMIPYRROLE BIOSYNTHESIS PROTEIN C"/>
    <property type="match status" value="1"/>
</dbReference>
<evidence type="ECO:0000313" key="7">
    <source>
        <dbReference type="EMBL" id="MBT0768575.1"/>
    </source>
</evidence>
<evidence type="ECO:0000256" key="5">
    <source>
        <dbReference type="SAM" id="MobiDB-lite"/>
    </source>
</evidence>
<gene>
    <name evidence="7" type="ORF">KIH74_06535</name>
</gene>
<dbReference type="InterPro" id="IPR052032">
    <property type="entry name" value="ATP-dep_AA_Ligase"/>
</dbReference>
<dbReference type="InterPro" id="IPR013815">
    <property type="entry name" value="ATP_grasp_subdomain_1"/>
</dbReference>
<organism evidence="7 8">
    <name type="scientific">Kineosporia corallincola</name>
    <dbReference type="NCBI Taxonomy" id="2835133"/>
    <lineage>
        <taxon>Bacteria</taxon>
        <taxon>Bacillati</taxon>
        <taxon>Actinomycetota</taxon>
        <taxon>Actinomycetes</taxon>
        <taxon>Kineosporiales</taxon>
        <taxon>Kineosporiaceae</taxon>
        <taxon>Kineosporia</taxon>
    </lineage>
</organism>
<dbReference type="SMART" id="SM01209">
    <property type="entry name" value="GARS_A"/>
    <property type="match status" value="1"/>
</dbReference>
<dbReference type="SUPFAM" id="SSF56059">
    <property type="entry name" value="Glutathione synthetase ATP-binding domain-like"/>
    <property type="match status" value="1"/>
</dbReference>
<evidence type="ECO:0000313" key="8">
    <source>
        <dbReference type="Proteomes" id="UP001197247"/>
    </source>
</evidence>
<reference evidence="7 8" key="1">
    <citation type="submission" date="2021-05" db="EMBL/GenBank/DDBJ databases">
        <title>Kineosporia and Streptomyces sp. nov. two new marine actinobacteria isolated from Coral.</title>
        <authorList>
            <person name="Buangrab K."/>
            <person name="Sutthacheep M."/>
            <person name="Yeemin T."/>
            <person name="Harunari E."/>
            <person name="Igarashi Y."/>
            <person name="Kanchanasin P."/>
            <person name="Tanasupawat S."/>
            <person name="Phongsopitanun W."/>
        </authorList>
    </citation>
    <scope>NUCLEOTIDE SEQUENCE [LARGE SCALE GENOMIC DNA]</scope>
    <source>
        <strain evidence="7 8">J2-2</strain>
    </source>
</reference>
<proteinExistence type="predicted"/>
<evidence type="ECO:0000259" key="6">
    <source>
        <dbReference type="PROSITE" id="PS50975"/>
    </source>
</evidence>